<dbReference type="EMBL" id="BRYA01000093">
    <property type="protein sequence ID" value="GMI38916.1"/>
    <property type="molecule type" value="Genomic_DNA"/>
</dbReference>
<feature type="domain" description="WW" evidence="3">
    <location>
        <begin position="469"/>
        <end position="503"/>
    </location>
</feature>
<dbReference type="AlphaFoldDB" id="A0A9W7G9L3"/>
<organism evidence="4 5">
    <name type="scientific">Triparma columacea</name>
    <dbReference type="NCBI Taxonomy" id="722753"/>
    <lineage>
        <taxon>Eukaryota</taxon>
        <taxon>Sar</taxon>
        <taxon>Stramenopiles</taxon>
        <taxon>Ochrophyta</taxon>
        <taxon>Bolidophyceae</taxon>
        <taxon>Parmales</taxon>
        <taxon>Triparmaceae</taxon>
        <taxon>Triparma</taxon>
    </lineage>
</organism>
<comment type="caution">
    <text evidence="4">The sequence shown here is derived from an EMBL/GenBank/DDBJ whole genome shotgun (WGS) entry which is preliminary data.</text>
</comment>
<dbReference type="InterPro" id="IPR036020">
    <property type="entry name" value="WW_dom_sf"/>
</dbReference>
<feature type="region of interest" description="Disordered" evidence="1">
    <location>
        <begin position="301"/>
        <end position="325"/>
    </location>
</feature>
<proteinExistence type="predicted"/>
<evidence type="ECO:0000313" key="4">
    <source>
        <dbReference type="EMBL" id="GMI38916.1"/>
    </source>
</evidence>
<dbReference type="SUPFAM" id="SSF51045">
    <property type="entry name" value="WW domain"/>
    <property type="match status" value="1"/>
</dbReference>
<feature type="transmembrane region" description="Helical" evidence="2">
    <location>
        <begin position="270"/>
        <end position="290"/>
    </location>
</feature>
<evidence type="ECO:0000256" key="2">
    <source>
        <dbReference type="SAM" id="Phobius"/>
    </source>
</evidence>
<feature type="transmembrane region" description="Helical" evidence="2">
    <location>
        <begin position="72"/>
        <end position="93"/>
    </location>
</feature>
<feature type="transmembrane region" description="Helical" evidence="2">
    <location>
        <begin position="220"/>
        <end position="240"/>
    </location>
</feature>
<dbReference type="Proteomes" id="UP001165065">
    <property type="component" value="Unassembled WGS sequence"/>
</dbReference>
<feature type="transmembrane region" description="Helical" evidence="2">
    <location>
        <begin position="187"/>
        <end position="208"/>
    </location>
</feature>
<protein>
    <recommendedName>
        <fullName evidence="3">WW domain-containing protein</fullName>
    </recommendedName>
</protein>
<dbReference type="PANTHER" id="PTHR11319:SF35">
    <property type="entry name" value="OUTER MEMBRANE PROTEIN PMPC-RELATED"/>
    <property type="match status" value="1"/>
</dbReference>
<gene>
    <name evidence="4" type="ORF">TrCOL_g3922</name>
</gene>
<keyword evidence="5" id="KW-1185">Reference proteome</keyword>
<dbReference type="PROSITE" id="PS01159">
    <property type="entry name" value="WW_DOMAIN_1"/>
    <property type="match status" value="1"/>
</dbReference>
<accession>A0A9W7G9L3</accession>
<dbReference type="Gene3D" id="2.20.70.10">
    <property type="match status" value="1"/>
</dbReference>
<keyword evidence="2" id="KW-0472">Membrane</keyword>
<dbReference type="PANTHER" id="PTHR11319">
    <property type="entry name" value="G PROTEIN-COUPLED RECEPTOR-RELATED"/>
    <property type="match status" value="1"/>
</dbReference>
<feature type="transmembrane region" description="Helical" evidence="2">
    <location>
        <begin position="128"/>
        <end position="146"/>
    </location>
</feature>
<dbReference type="PROSITE" id="PS50020">
    <property type="entry name" value="WW_DOMAIN_2"/>
    <property type="match status" value="1"/>
</dbReference>
<evidence type="ECO:0000313" key="5">
    <source>
        <dbReference type="Proteomes" id="UP001165065"/>
    </source>
</evidence>
<dbReference type="SMART" id="SM00456">
    <property type="entry name" value="WW"/>
    <property type="match status" value="1"/>
</dbReference>
<name>A0A9W7G9L3_9STRA</name>
<sequence>MKLEQGFWRTTTSSKEILHCLNEQHCAGGSNSSSYCAEGYEGALCAVCSQGFAAVGAGESLFCNQCSGSARITVAAGLLAIAALLMGGIIFVARKGAEEEPKESGRSHSMSSVAAAKLEKFNSTVMPILKITFAYFQVVGGLGFLFSLQFPPIFSTVVSFVGGLVSLDFISFMPVGCLTSASFYNSLLVYTGLPIIIALFLGVWSLLVSRQKLKNAIFETFLAMTFLVLPSVSIKIFSTFSCHLFDDGTSRLKVDYNIDCNAEGHRLYQLYALGMIVVYPIGIPFMYWFLLYRRRHDLDGGQTEKEKSMSDESALKKALEERRNKEEEDPTLKALSFLYGSYEPKFWWFEVFETLRKLAEARRDKSGLDFGNVDLDDGGVELSALGSSTQGSQRSTAPPSHIQRNISFNKFKGKKGRVKGKESKTIANREERNLSKEAAGLGGEVMSKHEKIQRIMEEGVREAADEEDPDADQNWEKVYDKATGVYYYQHKISGMSTWEMPEELKGKKA</sequence>
<feature type="transmembrane region" description="Helical" evidence="2">
    <location>
        <begin position="153"/>
        <end position="175"/>
    </location>
</feature>
<reference evidence="5" key="1">
    <citation type="journal article" date="2023" name="Commun. Biol.">
        <title>Genome analysis of Parmales, the sister group of diatoms, reveals the evolutionary specialization of diatoms from phago-mixotrophs to photoautotrophs.</title>
        <authorList>
            <person name="Ban H."/>
            <person name="Sato S."/>
            <person name="Yoshikawa S."/>
            <person name="Yamada K."/>
            <person name="Nakamura Y."/>
            <person name="Ichinomiya M."/>
            <person name="Sato N."/>
            <person name="Blanc-Mathieu R."/>
            <person name="Endo H."/>
            <person name="Kuwata A."/>
            <person name="Ogata H."/>
        </authorList>
    </citation>
    <scope>NUCLEOTIDE SEQUENCE [LARGE SCALE GENOMIC DNA]</scope>
</reference>
<evidence type="ECO:0000256" key="1">
    <source>
        <dbReference type="SAM" id="MobiDB-lite"/>
    </source>
</evidence>
<keyword evidence="2" id="KW-0812">Transmembrane</keyword>
<keyword evidence="2" id="KW-1133">Transmembrane helix</keyword>
<dbReference type="OrthoDB" id="5950997at2759"/>
<evidence type="ECO:0000259" key="3">
    <source>
        <dbReference type="PROSITE" id="PS50020"/>
    </source>
</evidence>
<dbReference type="CDD" id="cd00201">
    <property type="entry name" value="WW"/>
    <property type="match status" value="1"/>
</dbReference>
<dbReference type="InterPro" id="IPR001202">
    <property type="entry name" value="WW_dom"/>
</dbReference>